<organism evidence="7 8">
    <name type="scientific">Nocardioides daeguensis</name>
    <dbReference type="NCBI Taxonomy" id="908359"/>
    <lineage>
        <taxon>Bacteria</taxon>
        <taxon>Bacillati</taxon>
        <taxon>Actinomycetota</taxon>
        <taxon>Actinomycetes</taxon>
        <taxon>Propionibacteriales</taxon>
        <taxon>Nocardioidaceae</taxon>
        <taxon>Nocardioides</taxon>
    </lineage>
</organism>
<evidence type="ECO:0000313" key="8">
    <source>
        <dbReference type="Proteomes" id="UP001500301"/>
    </source>
</evidence>
<keyword evidence="1" id="KW-0004">4Fe-4S</keyword>
<reference evidence="8" key="1">
    <citation type="journal article" date="2019" name="Int. J. Syst. Evol. Microbiol.">
        <title>The Global Catalogue of Microorganisms (GCM) 10K type strain sequencing project: providing services to taxonomists for standard genome sequencing and annotation.</title>
        <authorList>
            <consortium name="The Broad Institute Genomics Platform"/>
            <consortium name="The Broad Institute Genome Sequencing Center for Infectious Disease"/>
            <person name="Wu L."/>
            <person name="Ma J."/>
        </authorList>
    </citation>
    <scope>NUCLEOTIDE SEQUENCE [LARGE SCALE GENOMIC DNA]</scope>
    <source>
        <strain evidence="8">JCM 17460</strain>
    </source>
</reference>
<dbReference type="PANTHER" id="PTHR43255">
    <property type="entry name" value="IRON-SULFUR-BINDING OXIDOREDUCTASE FADF-RELATED-RELATED"/>
    <property type="match status" value="1"/>
</dbReference>
<name>A0ABP6VYX0_9ACTN</name>
<dbReference type="PANTHER" id="PTHR43255:SF1">
    <property type="entry name" value="IRON-SULFUR-BINDING OXIDOREDUCTASE FADF-RELATED"/>
    <property type="match status" value="1"/>
</dbReference>
<proteinExistence type="predicted"/>
<evidence type="ECO:0000256" key="2">
    <source>
        <dbReference type="ARBA" id="ARBA00022723"/>
    </source>
</evidence>
<accession>A0ABP6VYX0</accession>
<evidence type="ECO:0000256" key="1">
    <source>
        <dbReference type="ARBA" id="ARBA00022485"/>
    </source>
</evidence>
<dbReference type="EMBL" id="BAABBB010000016">
    <property type="protein sequence ID" value="GAA3541087.1"/>
    <property type="molecule type" value="Genomic_DNA"/>
</dbReference>
<sequence>MSNEHEHNESATAPTAATAATTVDLGTPQFLGEVEQAFVEKWHENATGCFSSGHKFCREVCPVTQVTRNENHTPTAFHANVIAMEKGHLTVEDVADDYVHCTQCGGCEVRCPNTLMVGDFYRARTETVKVVRAMRAMLVDKGLDREGWKVWNRLTNELKNEPVLGVEGDSPNAQAQVRDWAEGLDIPIGGDTIMFVDCEAAYYRTSVPRATAQILQAAGYEFGLMNEQWCCGGPAGEMGYVEQSMAFARHNVDDWRKSGVKRIIAIEPHDYVHFTEDYPAYFGEEFDFEVVQIIDLVAELIRDGRLKLTEPIDRVVTYHDPCRLNKRKGIHEAPREILRSIPGLTFKDVDRVTQWSYCSGGGGGLPIEKPEITAEISRRRLEKASELEVDTLVSACVWSERPLTAAGDEAGIEVKDIIELVAESAGIEIGGRTRA</sequence>
<keyword evidence="3" id="KW-0560">Oxidoreductase</keyword>
<dbReference type="PROSITE" id="PS00198">
    <property type="entry name" value="4FE4S_FER_1"/>
    <property type="match status" value="1"/>
</dbReference>
<keyword evidence="2" id="KW-0479">Metal-binding</keyword>
<keyword evidence="4" id="KW-0408">Iron</keyword>
<dbReference type="InterPro" id="IPR051460">
    <property type="entry name" value="HdrC_iron-sulfur_subunit"/>
</dbReference>
<evidence type="ECO:0000256" key="3">
    <source>
        <dbReference type="ARBA" id="ARBA00023002"/>
    </source>
</evidence>
<gene>
    <name evidence="7" type="ORF">GCM10022263_30520</name>
</gene>
<feature type="domain" description="4Fe-4S ferredoxin-type" evidence="6">
    <location>
        <begin position="92"/>
        <end position="120"/>
    </location>
</feature>
<keyword evidence="5" id="KW-0411">Iron-sulfur</keyword>
<dbReference type="Proteomes" id="UP001500301">
    <property type="component" value="Unassembled WGS sequence"/>
</dbReference>
<keyword evidence="8" id="KW-1185">Reference proteome</keyword>
<evidence type="ECO:0000313" key="7">
    <source>
        <dbReference type="EMBL" id="GAA3541087.1"/>
    </source>
</evidence>
<dbReference type="Pfam" id="PF02754">
    <property type="entry name" value="CCG"/>
    <property type="match status" value="2"/>
</dbReference>
<dbReference type="InterPro" id="IPR017896">
    <property type="entry name" value="4Fe4S_Fe-S-bd"/>
</dbReference>
<protein>
    <submittedName>
        <fullName evidence="7">(Fe-S)-binding protein</fullName>
    </submittedName>
</protein>
<evidence type="ECO:0000259" key="6">
    <source>
        <dbReference type="PROSITE" id="PS51379"/>
    </source>
</evidence>
<dbReference type="InterPro" id="IPR017900">
    <property type="entry name" value="4Fe4S_Fe_S_CS"/>
</dbReference>
<dbReference type="InterPro" id="IPR004017">
    <property type="entry name" value="Cys_rich_dom"/>
</dbReference>
<evidence type="ECO:0000256" key="4">
    <source>
        <dbReference type="ARBA" id="ARBA00023004"/>
    </source>
</evidence>
<dbReference type="PROSITE" id="PS51379">
    <property type="entry name" value="4FE4S_FER_2"/>
    <property type="match status" value="1"/>
</dbReference>
<dbReference type="Pfam" id="PF13183">
    <property type="entry name" value="Fer4_8"/>
    <property type="match status" value="1"/>
</dbReference>
<evidence type="ECO:0000256" key="5">
    <source>
        <dbReference type="ARBA" id="ARBA00023014"/>
    </source>
</evidence>
<comment type="caution">
    <text evidence="7">The sequence shown here is derived from an EMBL/GenBank/DDBJ whole genome shotgun (WGS) entry which is preliminary data.</text>
</comment>
<dbReference type="RefSeq" id="WP_218236780.1">
    <property type="nucleotide sequence ID" value="NZ_BAABBB010000016.1"/>
</dbReference>